<dbReference type="InterPro" id="IPR000742">
    <property type="entry name" value="EGF"/>
</dbReference>
<evidence type="ECO:0000313" key="6">
    <source>
        <dbReference type="Proteomes" id="UP000792457"/>
    </source>
</evidence>
<evidence type="ECO:0000256" key="1">
    <source>
        <dbReference type="ARBA" id="ARBA00023157"/>
    </source>
</evidence>
<feature type="transmembrane region" description="Helical" evidence="3">
    <location>
        <begin position="265"/>
        <end position="288"/>
    </location>
</feature>
<keyword evidence="3" id="KW-0472">Membrane</keyword>
<dbReference type="SMART" id="SM00608">
    <property type="entry name" value="ACR"/>
    <property type="match status" value="1"/>
</dbReference>
<keyword evidence="3" id="KW-0812">Transmembrane</keyword>
<reference evidence="5" key="1">
    <citation type="submission" date="2013-04" db="EMBL/GenBank/DDBJ databases">
        <authorList>
            <person name="Qu J."/>
            <person name="Murali S.C."/>
            <person name="Bandaranaike D."/>
            <person name="Bellair M."/>
            <person name="Blankenburg K."/>
            <person name="Chao H."/>
            <person name="Dinh H."/>
            <person name="Doddapaneni H."/>
            <person name="Downs B."/>
            <person name="Dugan-Rocha S."/>
            <person name="Elkadiri S."/>
            <person name="Gnanaolivu R.D."/>
            <person name="Hernandez B."/>
            <person name="Javaid M."/>
            <person name="Jayaseelan J.C."/>
            <person name="Lee S."/>
            <person name="Li M."/>
            <person name="Ming W."/>
            <person name="Munidasa M."/>
            <person name="Muniz J."/>
            <person name="Nguyen L."/>
            <person name="Ongeri F."/>
            <person name="Osuji N."/>
            <person name="Pu L.-L."/>
            <person name="Puazo M."/>
            <person name="Qu C."/>
            <person name="Quiroz J."/>
            <person name="Raj R."/>
            <person name="Weissenberger G."/>
            <person name="Xin Y."/>
            <person name="Zou X."/>
            <person name="Han Y."/>
            <person name="Richards S."/>
            <person name="Worley K."/>
            <person name="Muzny D."/>
            <person name="Gibbs R."/>
        </authorList>
    </citation>
    <scope>NUCLEOTIDE SEQUENCE</scope>
    <source>
        <strain evidence="5">Sampled in the wild</strain>
    </source>
</reference>
<keyword evidence="6" id="KW-1185">Reference proteome</keyword>
<dbReference type="InterPro" id="IPR036436">
    <property type="entry name" value="Disintegrin_dom_sf"/>
</dbReference>
<dbReference type="AlphaFoldDB" id="A0A8K0P335"/>
<evidence type="ECO:0000259" key="4">
    <source>
        <dbReference type="PROSITE" id="PS50026"/>
    </source>
</evidence>
<dbReference type="Pfam" id="PF07974">
    <property type="entry name" value="EGF_2"/>
    <property type="match status" value="1"/>
</dbReference>
<dbReference type="EMBL" id="KZ308547">
    <property type="protein sequence ID" value="KAG8231292.1"/>
    <property type="molecule type" value="Genomic_DNA"/>
</dbReference>
<comment type="caution">
    <text evidence="5">The sequence shown here is derived from an EMBL/GenBank/DDBJ whole genome shotgun (WGS) entry which is preliminary data.</text>
</comment>
<dbReference type="PROSITE" id="PS50026">
    <property type="entry name" value="EGF_3"/>
    <property type="match status" value="1"/>
</dbReference>
<evidence type="ECO:0000256" key="3">
    <source>
        <dbReference type="SAM" id="Phobius"/>
    </source>
</evidence>
<name>A0A8K0P335_LADFU</name>
<dbReference type="PANTHER" id="PTHR11905">
    <property type="entry name" value="ADAM A DISINTEGRIN AND METALLOPROTEASE DOMAIN"/>
    <property type="match status" value="1"/>
</dbReference>
<proteinExistence type="predicted"/>
<protein>
    <recommendedName>
        <fullName evidence="4">EGF-like domain-containing protein</fullName>
    </recommendedName>
</protein>
<dbReference type="PROSITE" id="PS01186">
    <property type="entry name" value="EGF_2"/>
    <property type="match status" value="1"/>
</dbReference>
<dbReference type="Gene3D" id="4.10.70.10">
    <property type="entry name" value="Disintegrin domain"/>
    <property type="match status" value="1"/>
</dbReference>
<evidence type="ECO:0000313" key="5">
    <source>
        <dbReference type="EMBL" id="KAG8231292.1"/>
    </source>
</evidence>
<dbReference type="Proteomes" id="UP000792457">
    <property type="component" value="Unassembled WGS sequence"/>
</dbReference>
<feature type="non-terminal residue" evidence="5">
    <location>
        <position position="289"/>
    </location>
</feature>
<keyword evidence="2" id="KW-0245">EGF-like domain</keyword>
<feature type="domain" description="EGF-like" evidence="4">
    <location>
        <begin position="184"/>
        <end position="221"/>
    </location>
</feature>
<accession>A0A8K0P335</accession>
<dbReference type="Gene3D" id="2.10.25.10">
    <property type="entry name" value="Laminin"/>
    <property type="match status" value="1"/>
</dbReference>
<reference evidence="5" key="2">
    <citation type="submission" date="2017-10" db="EMBL/GenBank/DDBJ databases">
        <title>Ladona fulva Genome sequencing and assembly.</title>
        <authorList>
            <person name="Murali S."/>
            <person name="Richards S."/>
            <person name="Bandaranaike D."/>
            <person name="Bellair M."/>
            <person name="Blankenburg K."/>
            <person name="Chao H."/>
            <person name="Dinh H."/>
            <person name="Doddapaneni H."/>
            <person name="Dugan-Rocha S."/>
            <person name="Elkadiri S."/>
            <person name="Gnanaolivu R."/>
            <person name="Hernandez B."/>
            <person name="Skinner E."/>
            <person name="Javaid M."/>
            <person name="Lee S."/>
            <person name="Li M."/>
            <person name="Ming W."/>
            <person name="Munidasa M."/>
            <person name="Muniz J."/>
            <person name="Nguyen L."/>
            <person name="Hughes D."/>
            <person name="Osuji N."/>
            <person name="Pu L.-L."/>
            <person name="Puazo M."/>
            <person name="Qu C."/>
            <person name="Quiroz J."/>
            <person name="Raj R."/>
            <person name="Weissenberger G."/>
            <person name="Xin Y."/>
            <person name="Zou X."/>
            <person name="Han Y."/>
            <person name="Worley K."/>
            <person name="Muzny D."/>
            <person name="Gibbs R."/>
        </authorList>
    </citation>
    <scope>NUCLEOTIDE SEQUENCE</scope>
    <source>
        <strain evidence="5">Sampled in the wild</strain>
    </source>
</reference>
<comment type="caution">
    <text evidence="2">Lacks conserved residue(s) required for the propagation of feature annotation.</text>
</comment>
<dbReference type="PANTHER" id="PTHR11905:SF237">
    <property type="entry name" value="MIND-MELD, ISOFORM J"/>
    <property type="match status" value="1"/>
</dbReference>
<gene>
    <name evidence="5" type="ORF">J437_LFUL006948</name>
</gene>
<evidence type="ECO:0000256" key="2">
    <source>
        <dbReference type="PROSITE-ProRule" id="PRU00076"/>
    </source>
</evidence>
<dbReference type="InterPro" id="IPR006586">
    <property type="entry name" value="ADAM_Cys-rich"/>
</dbReference>
<dbReference type="SUPFAM" id="SSF57552">
    <property type="entry name" value="Blood coagulation inhibitor (disintegrin)"/>
    <property type="match status" value="1"/>
</dbReference>
<dbReference type="PROSITE" id="PS00022">
    <property type="entry name" value="EGF_1"/>
    <property type="match status" value="1"/>
</dbReference>
<dbReference type="InterPro" id="IPR013111">
    <property type="entry name" value="EGF_extracell"/>
</dbReference>
<feature type="non-terminal residue" evidence="5">
    <location>
        <position position="1"/>
    </location>
</feature>
<feature type="disulfide bond" evidence="2">
    <location>
        <begin position="211"/>
        <end position="220"/>
    </location>
</feature>
<keyword evidence="3" id="KW-1133">Transmembrane helix</keyword>
<sequence length="289" mass="31444">LRPRGVICRDAANECDLPEHCSGENGQCPVDVYKKNGNPCGTNTGYCFNGVCPTLNIQCEQIWGYGGVAADKQCYDQFNSKGSINGHCGTDTSGNYKKCEPENVRCGSLQCQLGNRYPIVAGMDQLYSRTIISIKGVEYECKATSGTIDSSEIPDMGLVRDGTPCGDNLICVNQTCTSIFPHIDQGKCPSNHNNHECSGHGVCTNLNKCYCEIGWSGSDCSIQFEVTTPVTTATITYVDPSKKDIESKMEKKETPYENYHSTNTVFLVGMLMSVVGGVFIVFALMALCY</sequence>
<keyword evidence="1 2" id="KW-1015">Disulfide bond</keyword>
<dbReference type="Pfam" id="PF08516">
    <property type="entry name" value="ADAM_CR"/>
    <property type="match status" value="1"/>
</dbReference>
<organism evidence="5 6">
    <name type="scientific">Ladona fulva</name>
    <name type="common">Scarce chaser dragonfly</name>
    <name type="synonym">Libellula fulva</name>
    <dbReference type="NCBI Taxonomy" id="123851"/>
    <lineage>
        <taxon>Eukaryota</taxon>
        <taxon>Metazoa</taxon>
        <taxon>Ecdysozoa</taxon>
        <taxon>Arthropoda</taxon>
        <taxon>Hexapoda</taxon>
        <taxon>Insecta</taxon>
        <taxon>Pterygota</taxon>
        <taxon>Palaeoptera</taxon>
        <taxon>Odonata</taxon>
        <taxon>Epiprocta</taxon>
        <taxon>Anisoptera</taxon>
        <taxon>Libelluloidea</taxon>
        <taxon>Libellulidae</taxon>
        <taxon>Ladona</taxon>
    </lineage>
</organism>
<dbReference type="OrthoDB" id="5951731at2759"/>